<evidence type="ECO:0000256" key="1">
    <source>
        <dbReference type="ARBA" id="ARBA00000085"/>
    </source>
</evidence>
<evidence type="ECO:0000256" key="16">
    <source>
        <dbReference type="ARBA" id="ARBA00023012"/>
    </source>
</evidence>
<dbReference type="Proteomes" id="UP000237466">
    <property type="component" value="Unassembled WGS sequence"/>
</dbReference>
<feature type="domain" description="Histidine kinase" evidence="20">
    <location>
        <begin position="490"/>
        <end position="712"/>
    </location>
</feature>
<dbReference type="GO" id="GO:0009927">
    <property type="term" value="F:histidine phosphotransfer kinase activity"/>
    <property type="evidence" value="ECO:0007669"/>
    <property type="project" value="TreeGrafter"/>
</dbReference>
<evidence type="ECO:0000256" key="14">
    <source>
        <dbReference type="ARBA" id="ARBA00022912"/>
    </source>
</evidence>
<accession>A0A2S3R062</accession>
<evidence type="ECO:0000259" key="21">
    <source>
        <dbReference type="PROSITE" id="PS50110"/>
    </source>
</evidence>
<dbReference type="GO" id="GO:0005886">
    <property type="term" value="C:plasma membrane"/>
    <property type="evidence" value="ECO:0007669"/>
    <property type="project" value="UniProtKB-SubCell"/>
</dbReference>
<proteinExistence type="predicted"/>
<dbReference type="InterPro" id="IPR029151">
    <property type="entry name" value="Sensor-like_sf"/>
</dbReference>
<dbReference type="CDD" id="cd00082">
    <property type="entry name" value="HisKA"/>
    <property type="match status" value="1"/>
</dbReference>
<dbReference type="InterPro" id="IPR003594">
    <property type="entry name" value="HATPase_dom"/>
</dbReference>
<comment type="catalytic activity">
    <reaction evidence="1">
        <text>ATP + protein L-histidine = ADP + protein N-phospho-L-histidine.</text>
        <dbReference type="EC" id="2.7.13.3"/>
    </reaction>
</comment>
<evidence type="ECO:0000256" key="2">
    <source>
        <dbReference type="ARBA" id="ARBA00004429"/>
    </source>
</evidence>
<keyword evidence="8" id="KW-0808">Transferase</keyword>
<evidence type="ECO:0000256" key="13">
    <source>
        <dbReference type="ARBA" id="ARBA00022840"/>
    </source>
</evidence>
<dbReference type="InterPro" id="IPR036890">
    <property type="entry name" value="HATPase_C_sf"/>
</dbReference>
<keyword evidence="5" id="KW-1003">Cell membrane</keyword>
<reference evidence="22 23" key="1">
    <citation type="journal article" date="2018" name="Front. Microbiol.">
        <title>Phylogeny of Vibrio vulnificus from the Analysis of the Core-Genome: Implications for Intra-Species Taxonomy.</title>
        <authorList>
            <person name="Roig F.J."/>
            <person name="Gonzalez-Candelas F."/>
            <person name="Sanjuan E."/>
            <person name="Fouz B."/>
            <person name="Feil E.J."/>
            <person name="Llorens C."/>
            <person name="Baker-Austin C."/>
            <person name="Oliver J.D."/>
            <person name="Danin-Poleg Y."/>
            <person name="Gibas C.J."/>
            <person name="Kashi Y."/>
            <person name="Gulig P.A."/>
            <person name="Morrison S.S."/>
            <person name="Amaro C."/>
        </authorList>
    </citation>
    <scope>NUCLEOTIDE SEQUENCE [LARGE SCALE GENOMIC DNA]</scope>
    <source>
        <strain evidence="22 23">CECT4608</strain>
    </source>
</reference>
<keyword evidence="16" id="KW-0902">Two-component regulatory system</keyword>
<feature type="modified residue" description="4-aspartylphosphate" evidence="18">
    <location>
        <position position="784"/>
    </location>
</feature>
<evidence type="ECO:0000256" key="17">
    <source>
        <dbReference type="ARBA" id="ARBA00023136"/>
    </source>
</evidence>
<dbReference type="Pfam" id="PF09308">
    <property type="entry name" value="LuxQ-periplasm"/>
    <property type="match status" value="1"/>
</dbReference>
<dbReference type="Gene3D" id="3.30.450.220">
    <property type="entry name" value="LuxQ periplasmic domain, N-terminal subdomain"/>
    <property type="match status" value="1"/>
</dbReference>
<dbReference type="PANTHER" id="PTHR43047">
    <property type="entry name" value="TWO-COMPONENT HISTIDINE PROTEIN KINASE"/>
    <property type="match status" value="1"/>
</dbReference>
<evidence type="ECO:0000313" key="23">
    <source>
        <dbReference type="Proteomes" id="UP000237466"/>
    </source>
</evidence>
<dbReference type="InterPro" id="IPR005467">
    <property type="entry name" value="His_kinase_dom"/>
</dbReference>
<dbReference type="EC" id="2.7.13.3" evidence="3"/>
<dbReference type="InterPro" id="IPR003661">
    <property type="entry name" value="HisK_dim/P_dom"/>
</dbReference>
<dbReference type="Pfam" id="PF02518">
    <property type="entry name" value="HATPase_c"/>
    <property type="match status" value="1"/>
</dbReference>
<name>A0A2S3R062_VIBVL</name>
<dbReference type="Gene3D" id="1.10.287.130">
    <property type="match status" value="1"/>
</dbReference>
<keyword evidence="17 19" id="KW-0472">Membrane</keyword>
<feature type="domain" description="Response regulatory" evidence="21">
    <location>
        <begin position="735"/>
        <end position="850"/>
    </location>
</feature>
<evidence type="ECO:0000256" key="5">
    <source>
        <dbReference type="ARBA" id="ARBA00022475"/>
    </source>
</evidence>
<feature type="transmembrane region" description="Helical" evidence="19">
    <location>
        <begin position="20"/>
        <end position="39"/>
    </location>
</feature>
<dbReference type="GO" id="GO:0004721">
    <property type="term" value="F:phosphoprotein phosphatase activity"/>
    <property type="evidence" value="ECO:0007669"/>
    <property type="project" value="UniProtKB-KW"/>
</dbReference>
<dbReference type="GO" id="GO:0000155">
    <property type="term" value="F:phosphorelay sensor kinase activity"/>
    <property type="evidence" value="ECO:0007669"/>
    <property type="project" value="InterPro"/>
</dbReference>
<organism evidence="22 23">
    <name type="scientific">Vibrio vulnificus</name>
    <dbReference type="NCBI Taxonomy" id="672"/>
    <lineage>
        <taxon>Bacteria</taxon>
        <taxon>Pseudomonadati</taxon>
        <taxon>Pseudomonadota</taxon>
        <taxon>Gammaproteobacteria</taxon>
        <taxon>Vibrionales</taxon>
        <taxon>Vibrionaceae</taxon>
        <taxon>Vibrio</taxon>
    </lineage>
</organism>
<protein>
    <recommendedName>
        <fullName evidence="4">Autoinducer 2 sensor kinase/phosphatase LuxQ</fullName>
        <ecNumber evidence="3">2.7.13.3</ecNumber>
    </recommendedName>
</protein>
<evidence type="ECO:0000313" key="22">
    <source>
        <dbReference type="EMBL" id="POB45573.1"/>
    </source>
</evidence>
<dbReference type="InterPro" id="IPR004358">
    <property type="entry name" value="Sig_transdc_His_kin-like_C"/>
</dbReference>
<dbReference type="PANTHER" id="PTHR43047:SF72">
    <property type="entry name" value="OSMOSENSING HISTIDINE PROTEIN KINASE SLN1"/>
    <property type="match status" value="1"/>
</dbReference>
<keyword evidence="6" id="KW-0997">Cell inner membrane</keyword>
<keyword evidence="11" id="KW-0418">Kinase</keyword>
<dbReference type="RefSeq" id="WP_045595913.1">
    <property type="nucleotide sequence ID" value="NZ_AP026553.1"/>
</dbReference>
<dbReference type="InterPro" id="IPR015387">
    <property type="entry name" value="LuxQ-periplasm_dom"/>
</dbReference>
<dbReference type="InterPro" id="IPR053413">
    <property type="entry name" value="AI-2_sensor_kinase/phosphatase"/>
</dbReference>
<dbReference type="Gene3D" id="2.20.20.100">
    <property type="entry name" value="LuxQ periplasmic domain, C-terminal subdomain"/>
    <property type="match status" value="1"/>
</dbReference>
<dbReference type="InterPro" id="IPR035965">
    <property type="entry name" value="PAS-like_dom_sf"/>
</dbReference>
<dbReference type="SUPFAM" id="SSF55874">
    <property type="entry name" value="ATPase domain of HSP90 chaperone/DNA topoisomerase II/histidine kinase"/>
    <property type="match status" value="1"/>
</dbReference>
<keyword evidence="15 19" id="KW-1133">Transmembrane helix</keyword>
<dbReference type="SUPFAM" id="SSF103190">
    <property type="entry name" value="Sensory domain-like"/>
    <property type="match status" value="1"/>
</dbReference>
<dbReference type="Gene3D" id="3.30.450.20">
    <property type="entry name" value="PAS domain"/>
    <property type="match status" value="1"/>
</dbReference>
<evidence type="ECO:0000256" key="18">
    <source>
        <dbReference type="PROSITE-ProRule" id="PRU00169"/>
    </source>
</evidence>
<comment type="subcellular location">
    <subcellularLocation>
        <location evidence="2">Cell inner membrane</location>
        <topology evidence="2">Multi-pass membrane protein</topology>
    </subcellularLocation>
</comment>
<dbReference type="PRINTS" id="PR00344">
    <property type="entry name" value="BCTRLSENSOR"/>
</dbReference>
<keyword evidence="10" id="KW-0547">Nucleotide-binding</keyword>
<dbReference type="Pfam" id="PF00072">
    <property type="entry name" value="Response_reg"/>
    <property type="match status" value="1"/>
</dbReference>
<dbReference type="PROSITE" id="PS50109">
    <property type="entry name" value="HIS_KIN"/>
    <property type="match status" value="1"/>
</dbReference>
<evidence type="ECO:0000256" key="15">
    <source>
        <dbReference type="ARBA" id="ARBA00022989"/>
    </source>
</evidence>
<keyword evidence="14" id="KW-0904">Protein phosphatase</keyword>
<dbReference type="SMART" id="SM00388">
    <property type="entry name" value="HisKA"/>
    <property type="match status" value="1"/>
</dbReference>
<sequence>MTNEQLQRKHQSLATLITRIIFLVLGLITIGIFIQSYYFSNKIIKQEVMLTKQQTSALVKSLFNNHLSILQIHHDSNSKNEAIRRFFLDGDDEKLEYYFLSMDQADPTHTPEFRFLTTGEGLLWDDGNAHFYGVNEVLLEKISQSVLFGNNWHFMSLHTLMGLRNMLVRRSPVIDTTTGEVLGQYYISVVLDNNFPLVEMLESGSNSDNIVMLVGDKVISHSLSGNEPYDLDSLLAMRDEPSAFDDCLISQTPIEINSTDTLVSILAIQENSHVASLQRQHYLGLATSVVLMLMLSLAIRSWIQNRVANALESLMAYSRFAGTGEKYERFNGSDILEFAHIGHTLENTFEQLESQRRSFQDLFNFALSPMMVWSESGLLIQMNPAAMKELGIEHASPQDFSNPLFQLFKLKLSPHLKMAAQGATLTGINVPIGEKIFRWNLSPIVVENGISGIIVQGQDITTLIDAEKQSNLARREAEQSAKTRADFLAKMSHEIRTPLNGILGIAQLLKRSVNDAENLKQVDVLCNSGEHLLAVLNDILDFSKIEQGKFNIKKRDFNFYDTLNTLENIYRPICREKGVSFEIHNQIPLDCQLHTDQVRLNQIMFNLISNAVKFTPAGRIEVSFKLEQFARSEHSILSIQVSDTGIGIDESKLESIFEPFVQADSLSTREYGGSGLGLTIVKNLVEMLEGEISVQSELCKGSTFYLSIPVEKGECEEQKTPTNPKPEQLFGQGLKVLLVEDNHTNAFILKAFCQKYQMSVEWVQDGTQALEKLKEHAFDLILMDNQLPKMGGIEATREIRETLKLGTPIYACTADAQESTKQEFLSAGANRVIVKPIKEQELHDELLHFKAHYWVEH</sequence>
<dbReference type="FunFam" id="3.40.50.2300:FF:000322">
    <property type="entry name" value="Autoinducer 2 sensor kinase/phosphatase luxQ"/>
    <property type="match status" value="1"/>
</dbReference>
<dbReference type="GO" id="GO:0005524">
    <property type="term" value="F:ATP binding"/>
    <property type="evidence" value="ECO:0007669"/>
    <property type="project" value="UniProtKB-KW"/>
</dbReference>
<keyword evidence="9 19" id="KW-0812">Transmembrane</keyword>
<evidence type="ECO:0000256" key="10">
    <source>
        <dbReference type="ARBA" id="ARBA00022741"/>
    </source>
</evidence>
<dbReference type="FunFam" id="3.30.565.10:FF:000010">
    <property type="entry name" value="Sensor histidine kinase RcsC"/>
    <property type="match status" value="1"/>
</dbReference>
<dbReference type="SUPFAM" id="SSF47384">
    <property type="entry name" value="Homodimeric domain of signal transducing histidine kinase"/>
    <property type="match status" value="1"/>
</dbReference>
<dbReference type="InterPro" id="IPR036097">
    <property type="entry name" value="HisK_dim/P_sf"/>
</dbReference>
<evidence type="ECO:0000256" key="12">
    <source>
        <dbReference type="ARBA" id="ARBA00022801"/>
    </source>
</evidence>
<dbReference type="Gene3D" id="3.30.565.10">
    <property type="entry name" value="Histidine kinase-like ATPase, C-terminal domain"/>
    <property type="match status" value="1"/>
</dbReference>
<evidence type="ECO:0000256" key="19">
    <source>
        <dbReference type="SAM" id="Phobius"/>
    </source>
</evidence>
<evidence type="ECO:0000256" key="11">
    <source>
        <dbReference type="ARBA" id="ARBA00022777"/>
    </source>
</evidence>
<keyword evidence="13" id="KW-0067">ATP-binding</keyword>
<dbReference type="SMART" id="SM00387">
    <property type="entry name" value="HATPase_c"/>
    <property type="match status" value="1"/>
</dbReference>
<dbReference type="Gene3D" id="3.40.50.2300">
    <property type="match status" value="1"/>
</dbReference>
<evidence type="ECO:0000256" key="4">
    <source>
        <dbReference type="ARBA" id="ARBA00019468"/>
    </source>
</evidence>
<dbReference type="AlphaFoldDB" id="A0A2S3R062"/>
<dbReference type="PROSITE" id="PS50110">
    <property type="entry name" value="RESPONSE_REGULATORY"/>
    <property type="match status" value="1"/>
</dbReference>
<keyword evidence="12" id="KW-0378">Hydrolase</keyword>
<evidence type="ECO:0000256" key="7">
    <source>
        <dbReference type="ARBA" id="ARBA00022553"/>
    </source>
</evidence>
<evidence type="ECO:0000256" key="9">
    <source>
        <dbReference type="ARBA" id="ARBA00022692"/>
    </source>
</evidence>
<dbReference type="InterPro" id="IPR043056">
    <property type="entry name" value="LuxQ-periplasm_N"/>
</dbReference>
<evidence type="ECO:0000256" key="3">
    <source>
        <dbReference type="ARBA" id="ARBA00012438"/>
    </source>
</evidence>
<dbReference type="SMART" id="SM00448">
    <property type="entry name" value="REC"/>
    <property type="match status" value="1"/>
</dbReference>
<dbReference type="NCBIfam" id="NF041947">
    <property type="entry name" value="LuxQ_Vibrio"/>
    <property type="match status" value="1"/>
</dbReference>
<dbReference type="CDD" id="cd17546">
    <property type="entry name" value="REC_hyHK_CKI1_RcsC-like"/>
    <property type="match status" value="1"/>
</dbReference>
<evidence type="ECO:0000259" key="20">
    <source>
        <dbReference type="PROSITE" id="PS50109"/>
    </source>
</evidence>
<evidence type="ECO:0000256" key="8">
    <source>
        <dbReference type="ARBA" id="ARBA00022679"/>
    </source>
</evidence>
<dbReference type="EMBL" id="PDGH01000113">
    <property type="protein sequence ID" value="POB45573.1"/>
    <property type="molecule type" value="Genomic_DNA"/>
</dbReference>
<dbReference type="CDD" id="cd16922">
    <property type="entry name" value="HATPase_EvgS-ArcB-TorS-like"/>
    <property type="match status" value="1"/>
</dbReference>
<dbReference type="InterPro" id="IPR011006">
    <property type="entry name" value="CheY-like_superfamily"/>
</dbReference>
<evidence type="ECO:0000256" key="6">
    <source>
        <dbReference type="ARBA" id="ARBA00022519"/>
    </source>
</evidence>
<keyword evidence="7 18" id="KW-0597">Phosphoprotein</keyword>
<dbReference type="Pfam" id="PF00512">
    <property type="entry name" value="HisKA"/>
    <property type="match status" value="1"/>
</dbReference>
<gene>
    <name evidence="22" type="ORF">CRN52_16500</name>
</gene>
<dbReference type="InterPro" id="IPR001789">
    <property type="entry name" value="Sig_transdc_resp-reg_receiver"/>
</dbReference>
<dbReference type="SUPFAM" id="SSF52172">
    <property type="entry name" value="CheY-like"/>
    <property type="match status" value="1"/>
</dbReference>
<dbReference type="SUPFAM" id="SSF55785">
    <property type="entry name" value="PYP-like sensor domain (PAS domain)"/>
    <property type="match status" value="1"/>
</dbReference>
<comment type="caution">
    <text evidence="22">The sequence shown here is derived from an EMBL/GenBank/DDBJ whole genome shotgun (WGS) entry which is preliminary data.</text>
</comment>
<dbReference type="FunFam" id="1.10.287.130:FF:000091">
    <property type="entry name" value="Autoinducer 2 sensor kinase/phosphatase LuxQ"/>
    <property type="match status" value="1"/>
</dbReference>